<protein>
    <submittedName>
        <fullName evidence="1">Uncharacterized protein</fullName>
    </submittedName>
</protein>
<sequence>MAFTLDESAGKALSEALYKNTTLTNLNLNNNELGGSAGKALAKLYAKILPGKVLDEAICKNTTLTCLKININGLGESAEKALAEAICKNTTLTNLNLCYIAMSLGNKLDELTRKALAEYQAKKFSY</sequence>
<name>A0A397W6U1_9GLOM</name>
<dbReference type="Proteomes" id="UP000266673">
    <property type="component" value="Unassembled WGS sequence"/>
</dbReference>
<dbReference type="SUPFAM" id="SSF52047">
    <property type="entry name" value="RNI-like"/>
    <property type="match status" value="1"/>
</dbReference>
<dbReference type="InterPro" id="IPR032675">
    <property type="entry name" value="LRR_dom_sf"/>
</dbReference>
<keyword evidence="2" id="KW-1185">Reference proteome</keyword>
<dbReference type="Gene3D" id="3.80.10.10">
    <property type="entry name" value="Ribonuclease Inhibitor"/>
    <property type="match status" value="2"/>
</dbReference>
<dbReference type="EMBL" id="QKWP01000048">
    <property type="protein sequence ID" value="RIB29049.1"/>
    <property type="molecule type" value="Genomic_DNA"/>
</dbReference>
<accession>A0A397W6U1</accession>
<evidence type="ECO:0000313" key="2">
    <source>
        <dbReference type="Proteomes" id="UP000266673"/>
    </source>
</evidence>
<organism evidence="1 2">
    <name type="scientific">Gigaspora rosea</name>
    <dbReference type="NCBI Taxonomy" id="44941"/>
    <lineage>
        <taxon>Eukaryota</taxon>
        <taxon>Fungi</taxon>
        <taxon>Fungi incertae sedis</taxon>
        <taxon>Mucoromycota</taxon>
        <taxon>Glomeromycotina</taxon>
        <taxon>Glomeromycetes</taxon>
        <taxon>Diversisporales</taxon>
        <taxon>Gigasporaceae</taxon>
        <taxon>Gigaspora</taxon>
    </lineage>
</organism>
<proteinExistence type="predicted"/>
<gene>
    <name evidence="1" type="ORF">C2G38_2156389</name>
</gene>
<dbReference type="OrthoDB" id="120976at2759"/>
<reference evidence="1 2" key="1">
    <citation type="submission" date="2018-06" db="EMBL/GenBank/DDBJ databases">
        <title>Comparative genomics reveals the genomic features of Rhizophagus irregularis, R. cerebriforme, R. diaphanum and Gigaspora rosea, and their symbiotic lifestyle signature.</title>
        <authorList>
            <person name="Morin E."/>
            <person name="San Clemente H."/>
            <person name="Chen E.C.H."/>
            <person name="De La Providencia I."/>
            <person name="Hainaut M."/>
            <person name="Kuo A."/>
            <person name="Kohler A."/>
            <person name="Murat C."/>
            <person name="Tang N."/>
            <person name="Roy S."/>
            <person name="Loubradou J."/>
            <person name="Henrissat B."/>
            <person name="Grigoriev I.V."/>
            <person name="Corradi N."/>
            <person name="Roux C."/>
            <person name="Martin F.M."/>
        </authorList>
    </citation>
    <scope>NUCLEOTIDE SEQUENCE [LARGE SCALE GENOMIC DNA]</scope>
    <source>
        <strain evidence="1 2">DAOM 194757</strain>
    </source>
</reference>
<dbReference type="PANTHER" id="PTHR24114">
    <property type="entry name" value="LEUCINE RICH REPEAT FAMILY PROTEIN"/>
    <property type="match status" value="1"/>
</dbReference>
<dbReference type="AlphaFoldDB" id="A0A397W6U1"/>
<comment type="caution">
    <text evidence="1">The sequence shown here is derived from an EMBL/GenBank/DDBJ whole genome shotgun (WGS) entry which is preliminary data.</text>
</comment>
<dbReference type="PANTHER" id="PTHR24114:SF2">
    <property type="entry name" value="F-BOX DOMAIN-CONTAINING PROTEIN-RELATED"/>
    <property type="match status" value="1"/>
</dbReference>
<dbReference type="InterPro" id="IPR052394">
    <property type="entry name" value="LRR-containing"/>
</dbReference>
<evidence type="ECO:0000313" key="1">
    <source>
        <dbReference type="EMBL" id="RIB29049.1"/>
    </source>
</evidence>